<dbReference type="SUPFAM" id="SSF46785">
    <property type="entry name" value="Winged helix' DNA-binding domain"/>
    <property type="match status" value="1"/>
</dbReference>
<keyword evidence="3 7" id="KW-0805">Transcription regulation</keyword>
<gene>
    <name evidence="7" type="primary">rex</name>
    <name evidence="10" type="ORF">J2S59_001472</name>
</gene>
<feature type="DNA-binding region" description="H-T-H motif" evidence="7">
    <location>
        <begin position="46"/>
        <end position="85"/>
    </location>
</feature>
<keyword evidence="5 7" id="KW-0238">DNA-binding</keyword>
<evidence type="ECO:0000313" key="10">
    <source>
        <dbReference type="EMBL" id="MDP9821663.1"/>
    </source>
</evidence>
<evidence type="ECO:0000313" key="11">
    <source>
        <dbReference type="Proteomes" id="UP001240447"/>
    </source>
</evidence>
<dbReference type="Pfam" id="PF06971">
    <property type="entry name" value="Put_DNA-bind_N"/>
    <property type="match status" value="1"/>
</dbReference>
<dbReference type="NCBIfam" id="NF003995">
    <property type="entry name" value="PRK05472.2-4"/>
    <property type="match status" value="1"/>
</dbReference>
<name>A0ABT9NML7_9ACTN</name>
<comment type="subunit">
    <text evidence="7">Homodimer.</text>
</comment>
<reference evidence="10 11" key="1">
    <citation type="submission" date="2023-07" db="EMBL/GenBank/DDBJ databases">
        <title>Sequencing the genomes of 1000 actinobacteria strains.</title>
        <authorList>
            <person name="Klenk H.-P."/>
        </authorList>
    </citation>
    <scope>NUCLEOTIDE SEQUENCE [LARGE SCALE GENOMIC DNA]</scope>
    <source>
        <strain evidence="10 11">GD13</strain>
    </source>
</reference>
<feature type="region of interest" description="Disordered" evidence="8">
    <location>
        <begin position="1"/>
        <end position="30"/>
    </location>
</feature>
<dbReference type="SUPFAM" id="SSF51735">
    <property type="entry name" value="NAD(P)-binding Rossmann-fold domains"/>
    <property type="match status" value="1"/>
</dbReference>
<dbReference type="Pfam" id="PF02629">
    <property type="entry name" value="CoA_binding"/>
    <property type="match status" value="1"/>
</dbReference>
<dbReference type="SMART" id="SM00881">
    <property type="entry name" value="CoA_binding"/>
    <property type="match status" value="1"/>
</dbReference>
<evidence type="ECO:0000259" key="9">
    <source>
        <dbReference type="SMART" id="SM00881"/>
    </source>
</evidence>
<dbReference type="NCBIfam" id="NF003993">
    <property type="entry name" value="PRK05472.2-2"/>
    <property type="match status" value="1"/>
</dbReference>
<dbReference type="Gene3D" id="1.10.10.10">
    <property type="entry name" value="Winged helix-like DNA-binding domain superfamily/Winged helix DNA-binding domain"/>
    <property type="match status" value="1"/>
</dbReference>
<dbReference type="EMBL" id="JAUSQM010000001">
    <property type="protein sequence ID" value="MDP9821663.1"/>
    <property type="molecule type" value="Genomic_DNA"/>
</dbReference>
<dbReference type="PANTHER" id="PTHR35786">
    <property type="entry name" value="REDOX-SENSING TRANSCRIPTIONAL REPRESSOR REX"/>
    <property type="match status" value="1"/>
</dbReference>
<feature type="binding site" evidence="7">
    <location>
        <begin position="120"/>
        <end position="125"/>
    </location>
    <ligand>
        <name>NAD(+)</name>
        <dbReference type="ChEBI" id="CHEBI:57540"/>
    </ligand>
</feature>
<dbReference type="Gene3D" id="3.40.50.720">
    <property type="entry name" value="NAD(P)-binding Rossmann-like Domain"/>
    <property type="match status" value="1"/>
</dbReference>
<evidence type="ECO:0000256" key="7">
    <source>
        <dbReference type="HAMAP-Rule" id="MF_01131"/>
    </source>
</evidence>
<dbReference type="InterPro" id="IPR036388">
    <property type="entry name" value="WH-like_DNA-bd_sf"/>
</dbReference>
<comment type="similarity">
    <text evidence="7">Belongs to the transcriptional regulatory Rex family.</text>
</comment>
<evidence type="ECO:0000256" key="2">
    <source>
        <dbReference type="ARBA" id="ARBA00022491"/>
    </source>
</evidence>
<protein>
    <recommendedName>
        <fullName evidence="7">Redox-sensing transcriptional repressor Rex</fullName>
    </recommendedName>
</protein>
<dbReference type="InterPro" id="IPR009718">
    <property type="entry name" value="Rex_DNA-bd_C_dom"/>
</dbReference>
<dbReference type="NCBIfam" id="NF003996">
    <property type="entry name" value="PRK05472.2-5"/>
    <property type="match status" value="1"/>
</dbReference>
<evidence type="ECO:0000256" key="6">
    <source>
        <dbReference type="ARBA" id="ARBA00023163"/>
    </source>
</evidence>
<evidence type="ECO:0000256" key="4">
    <source>
        <dbReference type="ARBA" id="ARBA00023027"/>
    </source>
</evidence>
<keyword evidence="4 7" id="KW-0520">NAD</keyword>
<keyword evidence="1 7" id="KW-0963">Cytoplasm</keyword>
<sequence length="273" mass="27830">MSAGRRTAPQVRASGASTPESAPLPGTGGAAGGAAIPEATVARLPVYLRALTALADAGTTTCSSEELAAAAGVNSAKLRKDLSYLGSYGTRGVGYDVEYLRYQIAREIGVTQDWPVVIVGIGNLGHALANYSGFRSRGFRVVALLDAAEARQGEQVAGLPIRGFDDLEAVVAEHGVAIGVVATPADAAQQVCDRLVAAGVTSILNFAPTVLAVPAGVDVRKVDLSIELQILAFHEQRKAQQALGQIVDGAAAGPAEVEVEAVPVPDAGKAVIA</sequence>
<dbReference type="NCBIfam" id="NF003992">
    <property type="entry name" value="PRK05472.2-1"/>
    <property type="match status" value="1"/>
</dbReference>
<dbReference type="InterPro" id="IPR058236">
    <property type="entry name" value="Rex_actinobacterial-type"/>
</dbReference>
<feature type="domain" description="CoA-binding" evidence="9">
    <location>
        <begin position="109"/>
        <end position="210"/>
    </location>
</feature>
<keyword evidence="11" id="KW-1185">Reference proteome</keyword>
<dbReference type="Proteomes" id="UP001240447">
    <property type="component" value="Unassembled WGS sequence"/>
</dbReference>
<dbReference type="InterPro" id="IPR022876">
    <property type="entry name" value="Tscrpt_rep_Rex"/>
</dbReference>
<evidence type="ECO:0000256" key="8">
    <source>
        <dbReference type="SAM" id="MobiDB-lite"/>
    </source>
</evidence>
<dbReference type="HAMAP" id="MF_01131">
    <property type="entry name" value="Rex"/>
    <property type="match status" value="1"/>
</dbReference>
<dbReference type="InterPro" id="IPR036291">
    <property type="entry name" value="NAD(P)-bd_dom_sf"/>
</dbReference>
<dbReference type="InterPro" id="IPR036390">
    <property type="entry name" value="WH_DNA-bd_sf"/>
</dbReference>
<dbReference type="PANTHER" id="PTHR35786:SF1">
    <property type="entry name" value="REDOX-SENSING TRANSCRIPTIONAL REPRESSOR REX 1"/>
    <property type="match status" value="1"/>
</dbReference>
<evidence type="ECO:0000256" key="1">
    <source>
        <dbReference type="ARBA" id="ARBA00022490"/>
    </source>
</evidence>
<dbReference type="NCBIfam" id="NF003994">
    <property type="entry name" value="PRK05472.2-3"/>
    <property type="match status" value="1"/>
</dbReference>
<dbReference type="NCBIfam" id="NF003989">
    <property type="entry name" value="PRK05472.1-3"/>
    <property type="match status" value="1"/>
</dbReference>
<proteinExistence type="inferred from homology"/>
<comment type="function">
    <text evidence="7">Modulates transcription in response to changes in cellular NADH/NAD(+) redox state.</text>
</comment>
<keyword evidence="2 7" id="KW-0678">Repressor</keyword>
<keyword evidence="6 7" id="KW-0804">Transcription</keyword>
<evidence type="ECO:0000256" key="3">
    <source>
        <dbReference type="ARBA" id="ARBA00023015"/>
    </source>
</evidence>
<comment type="caution">
    <text evidence="10">The sequence shown here is derived from an EMBL/GenBank/DDBJ whole genome shotgun (WGS) entry which is preliminary data.</text>
</comment>
<accession>A0ABT9NML7</accession>
<comment type="subcellular location">
    <subcellularLocation>
        <location evidence="7">Cytoplasm</location>
    </subcellularLocation>
</comment>
<dbReference type="InterPro" id="IPR003781">
    <property type="entry name" value="CoA-bd"/>
</dbReference>
<organism evidence="10 11">
    <name type="scientific">Nocardioides massiliensis</name>
    <dbReference type="NCBI Taxonomy" id="1325935"/>
    <lineage>
        <taxon>Bacteria</taxon>
        <taxon>Bacillati</taxon>
        <taxon>Actinomycetota</taxon>
        <taxon>Actinomycetes</taxon>
        <taxon>Propionibacteriales</taxon>
        <taxon>Nocardioidaceae</taxon>
        <taxon>Nocardioides</taxon>
    </lineage>
</organism>
<evidence type="ECO:0000256" key="5">
    <source>
        <dbReference type="ARBA" id="ARBA00023125"/>
    </source>
</evidence>